<evidence type="ECO:0000313" key="3">
    <source>
        <dbReference type="Proteomes" id="UP001257739"/>
    </source>
</evidence>
<proteinExistence type="predicted"/>
<dbReference type="Pfam" id="PF11196">
    <property type="entry name" value="DUF2834"/>
    <property type="match status" value="1"/>
</dbReference>
<dbReference type="Proteomes" id="UP001257739">
    <property type="component" value="Unassembled WGS sequence"/>
</dbReference>
<dbReference type="EMBL" id="JAVDWH010000001">
    <property type="protein sequence ID" value="MDR7085841.1"/>
    <property type="molecule type" value="Genomic_DNA"/>
</dbReference>
<protein>
    <submittedName>
        <fullName evidence="2">Uncharacterized BrkB/YihY/UPF0761 family membrane protein</fullName>
    </submittedName>
</protein>
<reference evidence="2 3" key="1">
    <citation type="submission" date="2023-07" db="EMBL/GenBank/DDBJ databases">
        <title>Sorghum-associated microbial communities from plants grown in Nebraska, USA.</title>
        <authorList>
            <person name="Schachtman D."/>
        </authorList>
    </citation>
    <scope>NUCLEOTIDE SEQUENCE [LARGE SCALE GENOMIC DNA]</scope>
    <source>
        <strain evidence="2 3">BE248</strain>
    </source>
</reference>
<organism evidence="2 3">
    <name type="scientific">Aeromicrobium panaciterrae</name>
    <dbReference type="NCBI Taxonomy" id="363861"/>
    <lineage>
        <taxon>Bacteria</taxon>
        <taxon>Bacillati</taxon>
        <taxon>Actinomycetota</taxon>
        <taxon>Actinomycetes</taxon>
        <taxon>Propionibacteriales</taxon>
        <taxon>Nocardioidaceae</taxon>
        <taxon>Aeromicrobium</taxon>
    </lineage>
</organism>
<sequence>MTERTFKAGLLGIAALFIVLFVVILAPEVKDLTFGDAIDDMFGTPVASGVATDILLTYAALFLWVVYEAVTKKVRRGWIALLLGAVGVAVALPAYLIIRMNQVKES</sequence>
<keyword evidence="1" id="KW-0472">Membrane</keyword>
<keyword evidence="3" id="KW-1185">Reference proteome</keyword>
<feature type="transmembrane region" description="Helical" evidence="1">
    <location>
        <begin position="46"/>
        <end position="66"/>
    </location>
</feature>
<evidence type="ECO:0000256" key="1">
    <source>
        <dbReference type="SAM" id="Phobius"/>
    </source>
</evidence>
<keyword evidence="1" id="KW-1133">Transmembrane helix</keyword>
<feature type="transmembrane region" description="Helical" evidence="1">
    <location>
        <begin position="78"/>
        <end position="98"/>
    </location>
</feature>
<gene>
    <name evidence="2" type="ORF">J2X11_000680</name>
</gene>
<dbReference type="InterPro" id="IPR021362">
    <property type="entry name" value="DUF2834"/>
</dbReference>
<accession>A0ABU1UKZ4</accession>
<evidence type="ECO:0000313" key="2">
    <source>
        <dbReference type="EMBL" id="MDR7085841.1"/>
    </source>
</evidence>
<keyword evidence="1" id="KW-0812">Transmembrane</keyword>
<feature type="transmembrane region" description="Helical" evidence="1">
    <location>
        <begin position="7"/>
        <end position="26"/>
    </location>
</feature>
<dbReference type="RefSeq" id="WP_309966796.1">
    <property type="nucleotide sequence ID" value="NZ_JAVDWH010000001.1"/>
</dbReference>
<name>A0ABU1UKZ4_9ACTN</name>
<comment type="caution">
    <text evidence="2">The sequence shown here is derived from an EMBL/GenBank/DDBJ whole genome shotgun (WGS) entry which is preliminary data.</text>
</comment>